<proteinExistence type="predicted"/>
<dbReference type="OrthoDB" id="7409377at2"/>
<accession>A0A1R3WDC5</accession>
<dbReference type="Pfam" id="PF11390">
    <property type="entry name" value="FdsD"/>
    <property type="match status" value="1"/>
</dbReference>
<evidence type="ECO:0000313" key="1">
    <source>
        <dbReference type="EMBL" id="SIT75841.1"/>
    </source>
</evidence>
<gene>
    <name evidence="1" type="ORF">SAMN05421849_0395</name>
</gene>
<name>A0A1R3WDC5_9RHOB</name>
<dbReference type="EMBL" id="FTPS01000001">
    <property type="protein sequence ID" value="SIT75841.1"/>
    <property type="molecule type" value="Genomic_DNA"/>
</dbReference>
<reference evidence="1 2" key="1">
    <citation type="submission" date="2017-01" db="EMBL/GenBank/DDBJ databases">
        <authorList>
            <person name="Mah S.A."/>
            <person name="Swanson W.J."/>
            <person name="Moy G.W."/>
            <person name="Vacquier V.D."/>
        </authorList>
    </citation>
    <scope>NUCLEOTIDE SEQUENCE [LARGE SCALE GENOMIC DNA]</scope>
    <source>
        <strain evidence="1 2">DSM 21219</strain>
    </source>
</reference>
<dbReference type="InterPro" id="IPR021074">
    <property type="entry name" value="Formate_DH_dsu"/>
</dbReference>
<sequence>MSPEKMVTMANQISMFMETAMPAEEAAAGVAGHINDFWEPRMRRQLLAYLESGGEDLRPLVIEAAAQIRRPAADA</sequence>
<dbReference type="AlphaFoldDB" id="A0A1R3WDC5"/>
<keyword evidence="2" id="KW-1185">Reference proteome</keyword>
<dbReference type="RefSeq" id="WP_076646789.1">
    <property type="nucleotide sequence ID" value="NZ_FTPS01000001.1"/>
</dbReference>
<protein>
    <submittedName>
        <fullName evidence="1">Formate dehydrogenase delta subunit</fullName>
    </submittedName>
</protein>
<organism evidence="1 2">
    <name type="scientific">Pontibaca methylaminivorans</name>
    <dbReference type="NCBI Taxonomy" id="515897"/>
    <lineage>
        <taxon>Bacteria</taxon>
        <taxon>Pseudomonadati</taxon>
        <taxon>Pseudomonadota</taxon>
        <taxon>Alphaproteobacteria</taxon>
        <taxon>Rhodobacterales</taxon>
        <taxon>Roseobacteraceae</taxon>
        <taxon>Pontibaca</taxon>
    </lineage>
</organism>
<dbReference type="Proteomes" id="UP000192455">
    <property type="component" value="Unassembled WGS sequence"/>
</dbReference>
<evidence type="ECO:0000313" key="2">
    <source>
        <dbReference type="Proteomes" id="UP000192455"/>
    </source>
</evidence>
<dbReference type="STRING" id="515897.SAMN05421849_0395"/>